<reference evidence="2 3" key="3">
    <citation type="journal article" date="2017" name="G3 (Bethesda)">
        <title>Comparative analysis highlights variable genome content of wheat rusts and divergence of the mating loci.</title>
        <authorList>
            <person name="Cuomo C.A."/>
            <person name="Bakkeren G."/>
            <person name="Khalil H.B."/>
            <person name="Panwar V."/>
            <person name="Joly D."/>
            <person name="Linning R."/>
            <person name="Sakthikumar S."/>
            <person name="Song X."/>
            <person name="Adiconis X."/>
            <person name="Fan L."/>
            <person name="Goldberg J.M."/>
            <person name="Levin J.Z."/>
            <person name="Young S."/>
            <person name="Zeng Q."/>
            <person name="Anikster Y."/>
            <person name="Bruce M."/>
            <person name="Wang M."/>
            <person name="Yin C."/>
            <person name="McCallum B."/>
            <person name="Szabo L.J."/>
            <person name="Hulbert S."/>
            <person name="Chen X."/>
            <person name="Fellers J.P."/>
        </authorList>
    </citation>
    <scope>NUCLEOTIDE SEQUENCE</scope>
    <source>
        <strain evidence="2">isolate 1-1 / race 1 (BBBD)</strain>
        <strain evidence="3">Isolate 1-1 / race 1 (BBBD)</strain>
    </source>
</reference>
<dbReference type="AlphaFoldDB" id="A0A180FWZ1"/>
<feature type="non-terminal residue" evidence="1">
    <location>
        <position position="1"/>
    </location>
</feature>
<feature type="non-terminal residue" evidence="1">
    <location>
        <position position="50"/>
    </location>
</feature>
<keyword evidence="3" id="KW-1185">Reference proteome</keyword>
<proteinExistence type="predicted"/>
<dbReference type="VEuPathDB" id="FungiDB:PTTG_10737"/>
<dbReference type="OrthoDB" id="3359487at2759"/>
<evidence type="ECO:0000313" key="1">
    <source>
        <dbReference type="EMBL" id="OAV84975.1"/>
    </source>
</evidence>
<dbReference type="EMBL" id="ADAS02008855">
    <property type="protein sequence ID" value="OAV84975.1"/>
    <property type="molecule type" value="Genomic_DNA"/>
</dbReference>
<evidence type="ECO:0000313" key="3">
    <source>
        <dbReference type="Proteomes" id="UP000005240"/>
    </source>
</evidence>
<dbReference type="Proteomes" id="UP000005240">
    <property type="component" value="Unassembled WGS sequence"/>
</dbReference>
<reference evidence="1" key="1">
    <citation type="submission" date="2009-11" db="EMBL/GenBank/DDBJ databases">
        <authorList>
            <consortium name="The Broad Institute Genome Sequencing Platform"/>
            <person name="Ward D."/>
            <person name="Feldgarden M."/>
            <person name="Earl A."/>
            <person name="Young S.K."/>
            <person name="Zeng Q."/>
            <person name="Koehrsen M."/>
            <person name="Alvarado L."/>
            <person name="Berlin A."/>
            <person name="Bochicchio J."/>
            <person name="Borenstein D."/>
            <person name="Chapman S.B."/>
            <person name="Chen Z."/>
            <person name="Engels R."/>
            <person name="Freedman E."/>
            <person name="Gellesch M."/>
            <person name="Goldberg J."/>
            <person name="Griggs A."/>
            <person name="Gujja S."/>
            <person name="Heilman E."/>
            <person name="Heiman D."/>
            <person name="Hepburn T."/>
            <person name="Howarth C."/>
            <person name="Jen D."/>
            <person name="Larson L."/>
            <person name="Lewis B."/>
            <person name="Mehta T."/>
            <person name="Park D."/>
            <person name="Pearson M."/>
            <person name="Roberts A."/>
            <person name="Saif S."/>
            <person name="Shea T."/>
            <person name="Shenoy N."/>
            <person name="Sisk P."/>
            <person name="Stolte C."/>
            <person name="Sykes S."/>
            <person name="Thomson T."/>
            <person name="Walk T."/>
            <person name="White J."/>
            <person name="Yandava C."/>
            <person name="Izard J."/>
            <person name="Baranova O.V."/>
            <person name="Blanton J.M."/>
            <person name="Tanner A.C."/>
            <person name="Dewhirst F.E."/>
            <person name="Haas B."/>
            <person name="Nusbaum C."/>
            <person name="Birren B."/>
        </authorList>
    </citation>
    <scope>NUCLEOTIDE SEQUENCE [LARGE SCALE GENOMIC DNA]</scope>
    <source>
        <strain evidence="1">1-1 BBBD Race 1</strain>
    </source>
</reference>
<evidence type="ECO:0000313" key="2">
    <source>
        <dbReference type="EnsemblFungi" id="PTTG_10737-t43_1-p1"/>
    </source>
</evidence>
<sequence>PSFKDEYFKIAKWDKEWIDEAIRHTREMWETHYKPEFKSTTTKEPSPNAK</sequence>
<accession>A0A180FWZ1</accession>
<reference evidence="2" key="4">
    <citation type="submission" date="2025-05" db="UniProtKB">
        <authorList>
            <consortium name="EnsemblFungi"/>
        </authorList>
    </citation>
    <scope>IDENTIFICATION</scope>
    <source>
        <strain evidence="2">isolate 1-1 / race 1 (BBBD)</strain>
    </source>
</reference>
<organism evidence="1">
    <name type="scientific">Puccinia triticina (isolate 1-1 / race 1 (BBBD))</name>
    <name type="common">Brown leaf rust fungus</name>
    <dbReference type="NCBI Taxonomy" id="630390"/>
    <lineage>
        <taxon>Eukaryota</taxon>
        <taxon>Fungi</taxon>
        <taxon>Dikarya</taxon>
        <taxon>Basidiomycota</taxon>
        <taxon>Pucciniomycotina</taxon>
        <taxon>Pucciniomycetes</taxon>
        <taxon>Pucciniales</taxon>
        <taxon>Pucciniaceae</taxon>
        <taxon>Puccinia</taxon>
    </lineage>
</organism>
<name>A0A180FWZ1_PUCT1</name>
<protein>
    <submittedName>
        <fullName evidence="1 2">Uncharacterized protein</fullName>
    </submittedName>
</protein>
<reference evidence="1" key="2">
    <citation type="submission" date="2016-05" db="EMBL/GenBank/DDBJ databases">
        <title>Comparative analysis highlights variable genome content of wheat rusts and divergence of the mating loci.</title>
        <authorList>
            <person name="Cuomo C.A."/>
            <person name="Bakkeren G."/>
            <person name="Szabo L."/>
            <person name="Khalil H."/>
            <person name="Joly D."/>
            <person name="Goldberg J."/>
            <person name="Young S."/>
            <person name="Zeng Q."/>
            <person name="Fellers J."/>
        </authorList>
    </citation>
    <scope>NUCLEOTIDE SEQUENCE [LARGE SCALE GENOMIC DNA]</scope>
    <source>
        <strain evidence="1">1-1 BBBD Race 1</strain>
    </source>
</reference>
<dbReference type="EnsemblFungi" id="PTTG_10737-t43_1">
    <property type="protein sequence ID" value="PTTG_10737-t43_1-p1"/>
    <property type="gene ID" value="PTTG_10737"/>
</dbReference>
<gene>
    <name evidence="1" type="ORF">PTTG_10737</name>
</gene>